<accession>A0A6J5F8E6</accession>
<dbReference type="Pfam" id="PF20432">
    <property type="entry name" value="Xre-like-HTH"/>
    <property type="match status" value="1"/>
</dbReference>
<evidence type="ECO:0000259" key="3">
    <source>
        <dbReference type="Pfam" id="PF20432"/>
    </source>
</evidence>
<dbReference type="Proteomes" id="UP000494363">
    <property type="component" value="Unassembled WGS sequence"/>
</dbReference>
<dbReference type="InterPro" id="IPR024467">
    <property type="entry name" value="Xre/MbcA/ParS-like_toxin-bd"/>
</dbReference>
<evidence type="ECO:0000256" key="1">
    <source>
        <dbReference type="SAM" id="MobiDB-lite"/>
    </source>
</evidence>
<organism evidence="4 5">
    <name type="scientific">Paraburkholderia humisilvae</name>
    <dbReference type="NCBI Taxonomy" id="627669"/>
    <lineage>
        <taxon>Bacteria</taxon>
        <taxon>Pseudomonadati</taxon>
        <taxon>Pseudomonadota</taxon>
        <taxon>Betaproteobacteria</taxon>
        <taxon>Burkholderiales</taxon>
        <taxon>Burkholderiaceae</taxon>
        <taxon>Paraburkholderia</taxon>
    </lineage>
</organism>
<dbReference type="InterPro" id="IPR011979">
    <property type="entry name" value="Antitox_Xre"/>
</dbReference>
<name>A0A6J5F8E6_9BURK</name>
<proteinExistence type="predicted"/>
<dbReference type="NCBIfam" id="TIGR02293">
    <property type="entry name" value="TAS_TIGR02293"/>
    <property type="match status" value="1"/>
</dbReference>
<reference evidence="4 5" key="1">
    <citation type="submission" date="2020-04" db="EMBL/GenBank/DDBJ databases">
        <authorList>
            <person name="De Canck E."/>
        </authorList>
    </citation>
    <scope>NUCLEOTIDE SEQUENCE [LARGE SCALE GENOMIC DNA]</scope>
    <source>
        <strain evidence="4 5">LMG 29542</strain>
    </source>
</reference>
<sequence length="160" mass="17735">MHRAHAPATPAGNRRKAPPAFGRGGNEGDLELFMAMDLAQQTRVIREGFEPIVVTRIARELLDVQAKTLLESLRLPNSTIARKKSSQERLSASEGDRVARVLMTFAHARDVFEDAGSAAEWMKSPHVELDDEPPLAMLDTQSGFDRVRDLLMRIEFGVGV</sequence>
<protein>
    <submittedName>
        <fullName evidence="4">Uncharacterized protein</fullName>
    </submittedName>
</protein>
<feature type="region of interest" description="Disordered" evidence="1">
    <location>
        <begin position="1"/>
        <end position="24"/>
    </location>
</feature>
<feature type="domain" description="Antitoxin Xre/MbcA/ParS-like toxin-binding" evidence="2">
    <location>
        <begin position="107"/>
        <end position="157"/>
    </location>
</feature>
<keyword evidence="5" id="KW-1185">Reference proteome</keyword>
<evidence type="ECO:0000313" key="5">
    <source>
        <dbReference type="Proteomes" id="UP000494363"/>
    </source>
</evidence>
<dbReference type="Pfam" id="PF09722">
    <property type="entry name" value="Xre_MbcA_ParS_C"/>
    <property type="match status" value="1"/>
</dbReference>
<evidence type="ECO:0000259" key="2">
    <source>
        <dbReference type="Pfam" id="PF09722"/>
    </source>
</evidence>
<gene>
    <name evidence="4" type="ORF">LMG29542_07429</name>
</gene>
<dbReference type="EMBL" id="CADIKH010000085">
    <property type="protein sequence ID" value="CAB3773767.1"/>
    <property type="molecule type" value="Genomic_DNA"/>
</dbReference>
<evidence type="ECO:0000313" key="4">
    <source>
        <dbReference type="EMBL" id="CAB3773767.1"/>
    </source>
</evidence>
<dbReference type="InterPro" id="IPR046847">
    <property type="entry name" value="Xre-like_HTH"/>
</dbReference>
<dbReference type="GO" id="GO:0003677">
    <property type="term" value="F:DNA binding"/>
    <property type="evidence" value="ECO:0007669"/>
    <property type="project" value="InterPro"/>
</dbReference>
<dbReference type="AlphaFoldDB" id="A0A6J5F8E6"/>
<feature type="domain" description="Antitoxin Xre-like helix-turn-helix" evidence="3">
    <location>
        <begin position="43"/>
        <end position="102"/>
    </location>
</feature>